<comment type="caution">
    <text evidence="1">The sequence shown here is derived from an EMBL/GenBank/DDBJ whole genome shotgun (WGS) entry which is preliminary data.</text>
</comment>
<dbReference type="AlphaFoldDB" id="A0AA36HNV4"/>
<evidence type="ECO:0000313" key="2">
    <source>
        <dbReference type="Proteomes" id="UP001178507"/>
    </source>
</evidence>
<proteinExistence type="predicted"/>
<dbReference type="Proteomes" id="UP001178507">
    <property type="component" value="Unassembled WGS sequence"/>
</dbReference>
<accession>A0AA36HNV4</accession>
<gene>
    <name evidence="1" type="ORF">EVOR1521_LOCUS2198</name>
</gene>
<keyword evidence="2" id="KW-1185">Reference proteome</keyword>
<name>A0AA36HNV4_9DINO</name>
<protein>
    <submittedName>
        <fullName evidence="1">Uncharacterized protein</fullName>
    </submittedName>
</protein>
<organism evidence="1 2">
    <name type="scientific">Effrenium voratum</name>
    <dbReference type="NCBI Taxonomy" id="2562239"/>
    <lineage>
        <taxon>Eukaryota</taxon>
        <taxon>Sar</taxon>
        <taxon>Alveolata</taxon>
        <taxon>Dinophyceae</taxon>
        <taxon>Suessiales</taxon>
        <taxon>Symbiodiniaceae</taxon>
        <taxon>Effrenium</taxon>
    </lineage>
</organism>
<reference evidence="1" key="1">
    <citation type="submission" date="2023-08" db="EMBL/GenBank/DDBJ databases">
        <authorList>
            <person name="Chen Y."/>
            <person name="Shah S."/>
            <person name="Dougan E. K."/>
            <person name="Thang M."/>
            <person name="Chan C."/>
        </authorList>
    </citation>
    <scope>NUCLEOTIDE SEQUENCE</scope>
</reference>
<evidence type="ECO:0000313" key="1">
    <source>
        <dbReference type="EMBL" id="CAJ1372040.1"/>
    </source>
</evidence>
<sequence length="179" mass="20175">MMNYSSQMDVVPILALCRGKKSLEVLVERPPFTPCFQASFTKADWLQLCWYDSASDAPHTVHFDLEVLAMIQLGLRDRRLLRCHEPTPVYQCLFYHDLRLTAPVALDAAKLVELICQVCGEEILLEAFELTPEESGAPETECHWRLFFASVASALDDEIAYGAYQAVRRAVAECGETLC</sequence>
<dbReference type="EMBL" id="CAUJNA010000113">
    <property type="protein sequence ID" value="CAJ1372040.1"/>
    <property type="molecule type" value="Genomic_DNA"/>
</dbReference>